<feature type="non-terminal residue" evidence="2">
    <location>
        <position position="107"/>
    </location>
</feature>
<dbReference type="AlphaFoldDB" id="A0AAD6A671"/>
<sequence>GSGVSALKPNRGNGQRGRDLSDRRVHVQSGGHGPRGEIQSFRVFPSANQSVIRLSKWDLLSALDPQPVTRRPPLGTPRPEFGPLQEETGPWEPFITRPERVLLHFSA</sequence>
<feature type="region of interest" description="Disordered" evidence="1">
    <location>
        <begin position="65"/>
        <end position="92"/>
    </location>
</feature>
<proteinExistence type="predicted"/>
<comment type="caution">
    <text evidence="2">The sequence shown here is derived from an EMBL/GenBank/DDBJ whole genome shotgun (WGS) entry which is preliminary data.</text>
</comment>
<evidence type="ECO:0000313" key="3">
    <source>
        <dbReference type="Proteomes" id="UP001219934"/>
    </source>
</evidence>
<protein>
    <submittedName>
        <fullName evidence="2">Uncharacterized protein</fullName>
    </submittedName>
</protein>
<dbReference type="EMBL" id="JAPTMU010000367">
    <property type="protein sequence ID" value="KAJ4918968.1"/>
    <property type="molecule type" value="Genomic_DNA"/>
</dbReference>
<feature type="compositionally biased region" description="Basic and acidic residues" evidence="1">
    <location>
        <begin position="16"/>
        <end position="25"/>
    </location>
</feature>
<accession>A0AAD6A671</accession>
<name>A0AAD6A671_9TELE</name>
<dbReference type="Proteomes" id="UP001219934">
    <property type="component" value="Unassembled WGS sequence"/>
</dbReference>
<evidence type="ECO:0000313" key="2">
    <source>
        <dbReference type="EMBL" id="KAJ4918968.1"/>
    </source>
</evidence>
<feature type="region of interest" description="Disordered" evidence="1">
    <location>
        <begin position="1"/>
        <end position="38"/>
    </location>
</feature>
<evidence type="ECO:0000256" key="1">
    <source>
        <dbReference type="SAM" id="MobiDB-lite"/>
    </source>
</evidence>
<keyword evidence="3" id="KW-1185">Reference proteome</keyword>
<reference evidence="2" key="1">
    <citation type="submission" date="2022-11" db="EMBL/GenBank/DDBJ databases">
        <title>Chromosome-level genome of Pogonophryne albipinna.</title>
        <authorList>
            <person name="Jo E."/>
        </authorList>
    </citation>
    <scope>NUCLEOTIDE SEQUENCE</scope>
    <source>
        <strain evidence="2">SGF0006</strain>
        <tissue evidence="2">Muscle</tissue>
    </source>
</reference>
<feature type="non-terminal residue" evidence="2">
    <location>
        <position position="1"/>
    </location>
</feature>
<gene>
    <name evidence="2" type="ORF">JOQ06_014171</name>
</gene>
<organism evidence="2 3">
    <name type="scientific">Pogonophryne albipinna</name>
    <dbReference type="NCBI Taxonomy" id="1090488"/>
    <lineage>
        <taxon>Eukaryota</taxon>
        <taxon>Metazoa</taxon>
        <taxon>Chordata</taxon>
        <taxon>Craniata</taxon>
        <taxon>Vertebrata</taxon>
        <taxon>Euteleostomi</taxon>
        <taxon>Actinopterygii</taxon>
        <taxon>Neopterygii</taxon>
        <taxon>Teleostei</taxon>
        <taxon>Neoteleostei</taxon>
        <taxon>Acanthomorphata</taxon>
        <taxon>Eupercaria</taxon>
        <taxon>Perciformes</taxon>
        <taxon>Notothenioidei</taxon>
        <taxon>Pogonophryne</taxon>
    </lineage>
</organism>